<dbReference type="Pfam" id="PF00905">
    <property type="entry name" value="Transpeptidase"/>
    <property type="match status" value="1"/>
</dbReference>
<dbReference type="PANTHER" id="PTHR30627">
    <property type="entry name" value="PEPTIDOGLYCAN D,D-TRANSPEPTIDASE"/>
    <property type="match status" value="1"/>
</dbReference>
<dbReference type="NCBIfam" id="TIGR03423">
    <property type="entry name" value="pbp2_mrdA"/>
    <property type="match status" value="1"/>
</dbReference>
<feature type="domain" description="Penicillin-binding protein transpeptidase" evidence="15">
    <location>
        <begin position="269"/>
        <end position="603"/>
    </location>
</feature>
<evidence type="ECO:0000256" key="2">
    <source>
        <dbReference type="ARBA" id="ARBA00004236"/>
    </source>
</evidence>
<keyword evidence="3" id="KW-1003">Cell membrane</keyword>
<evidence type="ECO:0000256" key="3">
    <source>
        <dbReference type="ARBA" id="ARBA00022475"/>
    </source>
</evidence>
<evidence type="ECO:0000259" key="15">
    <source>
        <dbReference type="Pfam" id="PF00905"/>
    </source>
</evidence>
<dbReference type="EC" id="3.4.16.4" evidence="17"/>
<keyword evidence="11 14" id="KW-1133">Transmembrane helix</keyword>
<organism evidence="17 18">
    <name type="scientific">Pseudogemmobacter lacusdianii</name>
    <dbReference type="NCBI Taxonomy" id="3069608"/>
    <lineage>
        <taxon>Bacteria</taxon>
        <taxon>Pseudomonadati</taxon>
        <taxon>Pseudomonadota</taxon>
        <taxon>Alphaproteobacteria</taxon>
        <taxon>Rhodobacterales</taxon>
        <taxon>Paracoccaceae</taxon>
        <taxon>Pseudogemmobacter</taxon>
    </lineage>
</organism>
<proteinExistence type="predicted"/>
<dbReference type="InterPro" id="IPR012338">
    <property type="entry name" value="Beta-lactam/transpept-like"/>
</dbReference>
<dbReference type="SUPFAM" id="SSF56601">
    <property type="entry name" value="beta-lactamase/transpeptidase-like"/>
    <property type="match status" value="1"/>
</dbReference>
<comment type="caution">
    <text evidence="17">The sequence shown here is derived from an EMBL/GenBank/DDBJ whole genome shotgun (WGS) entry which is preliminary data.</text>
</comment>
<protein>
    <submittedName>
        <fullName evidence="17">Penicillin-binding protein 2</fullName>
        <ecNumber evidence="17">3.4.16.4</ecNumber>
    </submittedName>
</protein>
<keyword evidence="13" id="KW-0961">Cell wall biogenesis/degradation</keyword>
<dbReference type="InterPro" id="IPR017790">
    <property type="entry name" value="Penicillin-binding_protein_2"/>
</dbReference>
<keyword evidence="8 17" id="KW-0378">Hydrolase</keyword>
<sequence>MRRTQKDNEDSHRGITRRTLMMGGAMSAMVVALGARLRYLQIDQADEFKLLAEENRISVRLLPPRRGIIFDRNGKVIAGNEQNYRVVVTREDAGDVDLVMKRLASLIPMTPEELEDATAAVKKHSAFVPVIVKDRISWEDFSKIAINAPALPGVVPEMGLSRQYPRDTDFAHSVGYVGPVSDRDLEGEEAPDPVLRLPKFQIGKIGVERWMESTLRGSAGTKRIEVNHVGRVMRELERHEGEAGADIRLTIDADVQNFAQARLGEESAAAVVMDVRNGDIICIASSPSFDPNLFVRGISQKDYSALTEHDHRPLANKSVSGAYPPGSTFKMVTALAALEAGAIKPGHAVRCPGYMEFGGRRFHCHSRGGHGTVNLAQSLEKSCDVYYYDICQKVGIEKMAEMGRLFGLGQRHDLPMSAIAEGIMPNRAWKMERHKQEWRIGDTINASIGQGYVLASPLQLAVMTSRIATGKAVVPRLVRMIGTEEQPIAEAEDLGLSPDNLAMVRRGMSDVMNAERGTARSARIADPALTMAGKTGTSQVRNITAAERARGVISNDQLPWERRDHALFVGYAPYDNPRYAISVVVEHGGGGSTVAAPIARDILLRALSDGLPPLSAYPASQRGRIETMLKQLPLRDPETGAAPARGKA</sequence>
<evidence type="ECO:0000256" key="12">
    <source>
        <dbReference type="ARBA" id="ARBA00023136"/>
    </source>
</evidence>
<dbReference type="Gene3D" id="3.40.710.10">
    <property type="entry name" value="DD-peptidase/beta-lactamase superfamily"/>
    <property type="match status" value="1"/>
</dbReference>
<keyword evidence="18" id="KW-1185">Reference proteome</keyword>
<evidence type="ECO:0000256" key="11">
    <source>
        <dbReference type="ARBA" id="ARBA00022989"/>
    </source>
</evidence>
<evidence type="ECO:0000256" key="14">
    <source>
        <dbReference type="SAM" id="Phobius"/>
    </source>
</evidence>
<evidence type="ECO:0000256" key="7">
    <source>
        <dbReference type="ARBA" id="ARBA00022692"/>
    </source>
</evidence>
<evidence type="ECO:0000256" key="1">
    <source>
        <dbReference type="ARBA" id="ARBA00004167"/>
    </source>
</evidence>
<dbReference type="InterPro" id="IPR050515">
    <property type="entry name" value="Beta-lactam/transpept"/>
</dbReference>
<dbReference type="InterPro" id="IPR001460">
    <property type="entry name" value="PCN-bd_Tpept"/>
</dbReference>
<dbReference type="EMBL" id="JAVDBT010000005">
    <property type="protein sequence ID" value="MDQ2066073.1"/>
    <property type="molecule type" value="Genomic_DNA"/>
</dbReference>
<evidence type="ECO:0000256" key="4">
    <source>
        <dbReference type="ARBA" id="ARBA00022519"/>
    </source>
</evidence>
<dbReference type="Pfam" id="PF03717">
    <property type="entry name" value="PBP_dimer"/>
    <property type="match status" value="1"/>
</dbReference>
<dbReference type="PANTHER" id="PTHR30627:SF2">
    <property type="entry name" value="PEPTIDOGLYCAN D,D-TRANSPEPTIDASE MRDA"/>
    <property type="match status" value="1"/>
</dbReference>
<evidence type="ECO:0000256" key="5">
    <source>
        <dbReference type="ARBA" id="ARBA00022645"/>
    </source>
</evidence>
<keyword evidence="6" id="KW-0645">Protease</keyword>
<evidence type="ECO:0000313" key="18">
    <source>
        <dbReference type="Proteomes" id="UP001239680"/>
    </source>
</evidence>
<keyword evidence="10" id="KW-0573">Peptidoglycan synthesis</keyword>
<feature type="transmembrane region" description="Helical" evidence="14">
    <location>
        <begin position="20"/>
        <end position="39"/>
    </location>
</feature>
<evidence type="ECO:0000256" key="6">
    <source>
        <dbReference type="ARBA" id="ARBA00022670"/>
    </source>
</evidence>
<keyword evidence="9" id="KW-0133">Cell shape</keyword>
<evidence type="ECO:0000256" key="9">
    <source>
        <dbReference type="ARBA" id="ARBA00022960"/>
    </source>
</evidence>
<keyword evidence="4" id="KW-0997">Cell inner membrane</keyword>
<dbReference type="Gene3D" id="3.30.1390.30">
    <property type="entry name" value="Penicillin-binding protein 2a, domain 3"/>
    <property type="match status" value="1"/>
</dbReference>
<evidence type="ECO:0000259" key="16">
    <source>
        <dbReference type="Pfam" id="PF03717"/>
    </source>
</evidence>
<dbReference type="SUPFAM" id="SSF56519">
    <property type="entry name" value="Penicillin binding protein dimerisation domain"/>
    <property type="match status" value="1"/>
</dbReference>
<gene>
    <name evidence="17" type="primary">mrdA</name>
    <name evidence="17" type="ORF">Q9295_06800</name>
</gene>
<accession>A0ABU0VX40</accession>
<dbReference type="RefSeq" id="WP_306679769.1">
    <property type="nucleotide sequence ID" value="NZ_JAVDBT010000005.1"/>
</dbReference>
<dbReference type="InterPro" id="IPR036138">
    <property type="entry name" value="PBP_dimer_sf"/>
</dbReference>
<dbReference type="Proteomes" id="UP001239680">
    <property type="component" value="Unassembled WGS sequence"/>
</dbReference>
<dbReference type="Gene3D" id="3.90.1310.10">
    <property type="entry name" value="Penicillin-binding protein 2a (Domain 2)"/>
    <property type="match status" value="1"/>
</dbReference>
<comment type="subcellular location">
    <subcellularLocation>
        <location evidence="2">Cell membrane</location>
    </subcellularLocation>
    <subcellularLocation>
        <location evidence="1">Membrane</location>
        <topology evidence="1">Single-pass membrane protein</topology>
    </subcellularLocation>
</comment>
<dbReference type="GO" id="GO:0009002">
    <property type="term" value="F:serine-type D-Ala-D-Ala carboxypeptidase activity"/>
    <property type="evidence" value="ECO:0007669"/>
    <property type="project" value="UniProtKB-EC"/>
</dbReference>
<evidence type="ECO:0000256" key="13">
    <source>
        <dbReference type="ARBA" id="ARBA00023316"/>
    </source>
</evidence>
<reference evidence="17 18" key="1">
    <citation type="submission" date="2023-08" db="EMBL/GenBank/DDBJ databases">
        <title>Characterization of two Paracoccaceae strains isolated from Phycosphere and proposal of Xinfangfangia lacusdiani sp. nov.</title>
        <authorList>
            <person name="Deng Y."/>
            <person name="Zhang Y.Q."/>
        </authorList>
    </citation>
    <scope>NUCLEOTIDE SEQUENCE [LARGE SCALE GENOMIC DNA]</scope>
    <source>
        <strain evidence="17 18">CPCC 101601</strain>
    </source>
</reference>
<keyword evidence="5 17" id="KW-0121">Carboxypeptidase</keyword>
<evidence type="ECO:0000256" key="10">
    <source>
        <dbReference type="ARBA" id="ARBA00022984"/>
    </source>
</evidence>
<keyword evidence="7 14" id="KW-0812">Transmembrane</keyword>
<evidence type="ECO:0000313" key="17">
    <source>
        <dbReference type="EMBL" id="MDQ2066073.1"/>
    </source>
</evidence>
<evidence type="ECO:0000256" key="8">
    <source>
        <dbReference type="ARBA" id="ARBA00022801"/>
    </source>
</evidence>
<feature type="domain" description="Penicillin-binding protein dimerisation" evidence="16">
    <location>
        <begin position="63"/>
        <end position="236"/>
    </location>
</feature>
<name>A0ABU0VX40_9RHOB</name>
<dbReference type="InterPro" id="IPR005311">
    <property type="entry name" value="PBP_dimer"/>
</dbReference>
<keyword evidence="12 14" id="KW-0472">Membrane</keyword>